<feature type="region of interest" description="Disordered" evidence="1">
    <location>
        <begin position="205"/>
        <end position="224"/>
    </location>
</feature>
<feature type="compositionally biased region" description="Basic and acidic residues" evidence="1">
    <location>
        <begin position="207"/>
        <end position="220"/>
    </location>
</feature>
<evidence type="ECO:0000313" key="3">
    <source>
        <dbReference type="Proteomes" id="UP000184330"/>
    </source>
</evidence>
<dbReference type="OrthoDB" id="5380572at2759"/>
<feature type="region of interest" description="Disordered" evidence="1">
    <location>
        <begin position="615"/>
        <end position="659"/>
    </location>
</feature>
<gene>
    <name evidence="2" type="ORF">PAC_11413</name>
</gene>
<dbReference type="EMBL" id="FJOG01000018">
    <property type="protein sequence ID" value="CZR61516.1"/>
    <property type="molecule type" value="Genomic_DNA"/>
</dbReference>
<feature type="region of interest" description="Disordered" evidence="1">
    <location>
        <begin position="1"/>
        <end position="61"/>
    </location>
</feature>
<evidence type="ECO:0000313" key="2">
    <source>
        <dbReference type="EMBL" id="CZR61516.1"/>
    </source>
</evidence>
<protein>
    <submittedName>
        <fullName evidence="2">Uncharacterized protein</fullName>
    </submittedName>
</protein>
<organism evidence="2 3">
    <name type="scientific">Phialocephala subalpina</name>
    <dbReference type="NCBI Taxonomy" id="576137"/>
    <lineage>
        <taxon>Eukaryota</taxon>
        <taxon>Fungi</taxon>
        <taxon>Dikarya</taxon>
        <taxon>Ascomycota</taxon>
        <taxon>Pezizomycotina</taxon>
        <taxon>Leotiomycetes</taxon>
        <taxon>Helotiales</taxon>
        <taxon>Mollisiaceae</taxon>
        <taxon>Phialocephala</taxon>
        <taxon>Phialocephala fortinii species complex</taxon>
    </lineage>
</organism>
<dbReference type="AlphaFoldDB" id="A0A1L7X950"/>
<sequence length="659" mass="75395">MAKNGNKRGYRDEQSSEFANEGGDESQARESNGMEEVNGGEKTDKQQNYHSGQMVREDQSSFTLQPYTNTVYETTKAIAVVQKHFEKLNEIYVKHAEDIKKVPEVHLKLFKLRNECNHKDEKIRRQKNTIAELRAMSQEEEVKLAEMRQKIKEDEKDLKERMDEQDRRAAKELKSIEALKTQMELEMKKVLDDQLLEQENKHRTRMKQLEEDMSAREDQRKRRLSSLEAEKLKLSEDLEQNKKRMNKLEEQLNLVNEDLDDNKTAKIAYKRQKEELEVTLKEVQNEFGLTSQTPDFYKERFADIAKAVEDISFEYFKALPPEDYEKIHKELKAIDICFNSIPISDEETSENLRIAHVQRIISSTLYNNIWRPFSSDKALSHLEFANLLDEMCTRLAKNDLGGKNGRAAIVWKVLSMRGLQALGQELPPSPTSTSHETSRCSSRASQAVQDMLKKLSPLVGPTQKVQIEEALLRLAQSAVDVWNLAQTDELKIAARLSLSLSDRNRWRSVRFDHDSSAEAAPVETDMKSYTRPRVFTLFPQFVVQNLSTLAEPFPHIPGSFSTPQQGFSRAETSIHSGIGLSESSELVIRGKAETEENEARLNELIEKFEKEKKEVARSGRKRFGSRSGSVSGSLSGSIPNSPSARWSKGATVMAMKDED</sequence>
<proteinExistence type="predicted"/>
<dbReference type="STRING" id="576137.A0A1L7X950"/>
<accession>A0A1L7X950</accession>
<feature type="region of interest" description="Disordered" evidence="1">
    <location>
        <begin position="424"/>
        <end position="443"/>
    </location>
</feature>
<feature type="compositionally biased region" description="Low complexity" evidence="1">
    <location>
        <begin position="625"/>
        <end position="637"/>
    </location>
</feature>
<dbReference type="Proteomes" id="UP000184330">
    <property type="component" value="Unassembled WGS sequence"/>
</dbReference>
<keyword evidence="3" id="KW-1185">Reference proteome</keyword>
<reference evidence="2 3" key="1">
    <citation type="submission" date="2016-03" db="EMBL/GenBank/DDBJ databases">
        <authorList>
            <person name="Ploux O."/>
        </authorList>
    </citation>
    <scope>NUCLEOTIDE SEQUENCE [LARGE SCALE GENOMIC DNA]</scope>
    <source>
        <strain evidence="2 3">UAMH 11012</strain>
    </source>
</reference>
<evidence type="ECO:0000256" key="1">
    <source>
        <dbReference type="SAM" id="MobiDB-lite"/>
    </source>
</evidence>
<name>A0A1L7X950_9HELO</name>